<feature type="transmembrane region" description="Helical" evidence="14">
    <location>
        <begin position="12"/>
        <end position="31"/>
    </location>
</feature>
<keyword evidence="10" id="KW-0560">Oxidoreductase</keyword>
<keyword evidence="7" id="KW-0276">Fatty acid metabolism</keyword>
<dbReference type="GO" id="GO:0080132">
    <property type="term" value="F:fatty acid 2-hydroxylase activity"/>
    <property type="evidence" value="ECO:0007669"/>
    <property type="project" value="InterPro"/>
</dbReference>
<keyword evidence="8" id="KW-0862">Zinc</keyword>
<dbReference type="KEGG" id="ftv:CH67_1663"/>
<evidence type="ECO:0000256" key="7">
    <source>
        <dbReference type="ARBA" id="ARBA00022832"/>
    </source>
</evidence>
<evidence type="ECO:0000256" key="10">
    <source>
        <dbReference type="ARBA" id="ARBA00023002"/>
    </source>
</evidence>
<evidence type="ECO:0000313" key="17">
    <source>
        <dbReference type="EMBL" id="NDS68021.1"/>
    </source>
</evidence>
<evidence type="ECO:0000256" key="3">
    <source>
        <dbReference type="ARBA" id="ARBA00022516"/>
    </source>
</evidence>
<name>A0A0B3WL30_FRATU</name>
<reference evidence="17" key="2">
    <citation type="submission" date="2020-02" db="EMBL/GenBank/DDBJ databases">
        <title>Using affinity propagation clustering for identifying bacterial clades and subclades with whole-genome sequences of Francisella tularensis.</title>
        <authorList>
            <person name="Homeier-Bachmann T."/>
            <person name="Abdel-Glil M.Y."/>
            <person name="Hackbart A."/>
            <person name="Hotzel H."/>
            <person name="Tomaso H."/>
        </authorList>
    </citation>
    <scope>NUCLEOTIDE SEQUENCE</scope>
    <source>
        <strain evidence="17">15T0085</strain>
        <strain evidence="16">17T1429</strain>
    </source>
</reference>
<evidence type="ECO:0000256" key="1">
    <source>
        <dbReference type="ARBA" id="ARBA00001947"/>
    </source>
</evidence>
<dbReference type="InterPro" id="IPR006694">
    <property type="entry name" value="Fatty_acid_hydroxylase"/>
</dbReference>
<keyword evidence="3" id="KW-0444">Lipid biosynthesis</keyword>
<keyword evidence="6" id="KW-0256">Endoplasmic reticulum</keyword>
<dbReference type="PANTHER" id="PTHR12863">
    <property type="entry name" value="FATTY ACID HYDROXYLASE"/>
    <property type="match status" value="1"/>
</dbReference>
<proteinExistence type="predicted"/>
<keyword evidence="12 14" id="KW-0472">Membrane</keyword>
<dbReference type="EMBL" id="JAAGJP010000012">
    <property type="protein sequence ID" value="NDS68021.1"/>
    <property type="molecule type" value="Genomic_DNA"/>
</dbReference>
<gene>
    <name evidence="17" type="ORF">FWI86_02695</name>
    <name evidence="16" type="ORF">FWJ04_02535</name>
</gene>
<evidence type="ECO:0000313" key="16">
    <source>
        <dbReference type="EMBL" id="NDR88588.1"/>
    </source>
</evidence>
<dbReference type="GO" id="GO:0006633">
    <property type="term" value="P:fatty acid biosynthetic process"/>
    <property type="evidence" value="ECO:0007669"/>
    <property type="project" value="UniProtKB-KW"/>
</dbReference>
<evidence type="ECO:0000256" key="12">
    <source>
        <dbReference type="ARBA" id="ARBA00023136"/>
    </source>
</evidence>
<dbReference type="KEGG" id="ftz:CH68_1394"/>
<dbReference type="EMBL" id="JAAGKH010000012">
    <property type="protein sequence ID" value="NDR88588.1"/>
    <property type="molecule type" value="Genomic_DNA"/>
</dbReference>
<feature type="transmembrane region" description="Helical" evidence="14">
    <location>
        <begin position="112"/>
        <end position="132"/>
    </location>
</feature>
<dbReference type="GO" id="GO:0005506">
    <property type="term" value="F:iron ion binding"/>
    <property type="evidence" value="ECO:0007669"/>
    <property type="project" value="InterPro"/>
</dbReference>
<dbReference type="GO" id="GO:0016020">
    <property type="term" value="C:membrane"/>
    <property type="evidence" value="ECO:0007669"/>
    <property type="project" value="InterPro"/>
</dbReference>
<evidence type="ECO:0000256" key="5">
    <source>
        <dbReference type="ARBA" id="ARBA00022723"/>
    </source>
</evidence>
<dbReference type="KEGG" id="ftc:DA46_1484"/>
<organism evidence="17">
    <name type="scientific">Francisella tularensis subsp. holarctica</name>
    <dbReference type="NCBI Taxonomy" id="119857"/>
    <lineage>
        <taxon>Bacteria</taxon>
        <taxon>Pseudomonadati</taxon>
        <taxon>Pseudomonadota</taxon>
        <taxon>Gammaproteobacteria</taxon>
        <taxon>Thiotrichales</taxon>
        <taxon>Francisellaceae</taxon>
        <taxon>Francisella</taxon>
    </lineage>
</organism>
<protein>
    <submittedName>
        <fullName evidence="17">Sterol desaturase family protein</fullName>
    </submittedName>
</protein>
<sequence>MNITKVKKLLSTGYWSDFYIYPLAAIIFLIYGSKLLNFNLKSIIVLFLIGIILGSFLEYFIHRVIFHHCPIFKELHQLHHDKPIELIGNPTYVSLPVYTICVFVPLCFISNLAYACVIFSAFLFDLLFYFIIHHITHHVRTKKGSILHWYKKYHATHHKNPNVNFSVAFPIWDIVFRTKGKQKD</sequence>
<comment type="cofactor">
    <cofactor evidence="1">
        <name>Zn(2+)</name>
        <dbReference type="ChEBI" id="CHEBI:29105"/>
    </cofactor>
</comment>
<feature type="transmembrane region" description="Helical" evidence="14">
    <location>
        <begin position="86"/>
        <end position="106"/>
    </location>
</feature>
<keyword evidence="9 14" id="KW-1133">Transmembrane helix</keyword>
<comment type="subcellular location">
    <subcellularLocation>
        <location evidence="2">Endoplasmic reticulum membrane</location>
        <topology evidence="2">Multi-pass membrane protein</topology>
    </subcellularLocation>
</comment>
<dbReference type="RefSeq" id="WP_003016452.1">
    <property type="nucleotide sequence ID" value="NZ_CP009693.1"/>
</dbReference>
<evidence type="ECO:0000256" key="6">
    <source>
        <dbReference type="ARBA" id="ARBA00022824"/>
    </source>
</evidence>
<keyword evidence="5" id="KW-0479">Metal-binding</keyword>
<dbReference type="OMA" id="AVHHHID"/>
<evidence type="ECO:0000256" key="4">
    <source>
        <dbReference type="ARBA" id="ARBA00022692"/>
    </source>
</evidence>
<accession>A0A0B3WL30</accession>
<keyword evidence="11" id="KW-0443">Lipid metabolism</keyword>
<feature type="domain" description="Fatty acid hydroxylase" evidence="15">
    <location>
        <begin position="47"/>
        <end position="178"/>
    </location>
</feature>
<evidence type="ECO:0000259" key="15">
    <source>
        <dbReference type="Pfam" id="PF04116"/>
    </source>
</evidence>
<evidence type="ECO:0000256" key="14">
    <source>
        <dbReference type="SAM" id="Phobius"/>
    </source>
</evidence>
<evidence type="ECO:0000256" key="13">
    <source>
        <dbReference type="ARBA" id="ARBA00023160"/>
    </source>
</evidence>
<feature type="transmembrane region" description="Helical" evidence="14">
    <location>
        <begin position="43"/>
        <end position="65"/>
    </location>
</feature>
<dbReference type="eggNOG" id="COG3000">
    <property type="taxonomic scope" value="Bacteria"/>
</dbReference>
<dbReference type="HOGENOM" id="CLU_034756_1_1_6"/>
<comment type="caution">
    <text evidence="17">The sequence shown here is derived from an EMBL/GenBank/DDBJ whole genome shotgun (WGS) entry which is preliminary data.</text>
</comment>
<dbReference type="AlphaFoldDB" id="A0A0B3WL30"/>
<dbReference type="InterPro" id="IPR014430">
    <property type="entry name" value="Scs7"/>
</dbReference>
<dbReference type="Pfam" id="PF04116">
    <property type="entry name" value="FA_hydroxylase"/>
    <property type="match status" value="1"/>
</dbReference>
<evidence type="ECO:0000256" key="11">
    <source>
        <dbReference type="ARBA" id="ARBA00023098"/>
    </source>
</evidence>
<evidence type="ECO:0000256" key="8">
    <source>
        <dbReference type="ARBA" id="ARBA00022833"/>
    </source>
</evidence>
<evidence type="ECO:0000256" key="9">
    <source>
        <dbReference type="ARBA" id="ARBA00022989"/>
    </source>
</evidence>
<reference evidence="17" key="1">
    <citation type="submission" date="2019-08" db="EMBL/GenBank/DDBJ databases">
        <authorList>
            <person name="Busch A."/>
        </authorList>
    </citation>
    <scope>NUCLEOTIDE SEQUENCE</scope>
    <source>
        <strain evidence="17">15T0085</strain>
        <strain evidence="16">17T1429</strain>
    </source>
</reference>
<keyword evidence="4 14" id="KW-0812">Transmembrane</keyword>
<dbReference type="PANTHER" id="PTHR12863:SF1">
    <property type="entry name" value="FATTY ACID 2-HYDROXYLASE"/>
    <property type="match status" value="1"/>
</dbReference>
<evidence type="ECO:0000256" key="2">
    <source>
        <dbReference type="ARBA" id="ARBA00004477"/>
    </source>
</evidence>
<keyword evidence="13" id="KW-0275">Fatty acid biosynthesis</keyword>